<dbReference type="EMBL" id="JAVHUY010000077">
    <property type="protein sequence ID" value="MDQ7911287.1"/>
    <property type="molecule type" value="Genomic_DNA"/>
</dbReference>
<evidence type="ECO:0000256" key="1">
    <source>
        <dbReference type="SAM" id="MobiDB-lite"/>
    </source>
</evidence>
<dbReference type="Pfam" id="PF20703">
    <property type="entry name" value="nSTAND1"/>
    <property type="match status" value="1"/>
</dbReference>
<accession>A0ABU0ZZ97</accession>
<dbReference type="InterPro" id="IPR027417">
    <property type="entry name" value="P-loop_NTPase"/>
</dbReference>
<sequence length="416" mass="44308">MLVYSNERGSAHMVSAADILAADPRVRSAQADLAATAGWLSTLDDRQLRAGGWAYPGPRLRAFLDLAARAARQHPYPGVVPGVEPPPLDTVYVGQRAMPTVGSEAPATAVLGQDGDCVLVGGPGVGKSSLLRHGLLEAARRWLETGTGGAVPVRMLAADLVAARPLPEAIAASVRADLDPVGSLTDFPAEFFAAEPLPGARWLVLVDGLDEVLDADRRRTVVRKLTAVPGDRYRFVVATRPLADGELPKAGWPRFELLPLAAGLTGFAERWFAALGLPDPAASAAGFTRAVRYTSLAELARTPLIATMLCQLFVLRPERDLPQGRAGVYQSFVDLLRERRFAADGGIHPSWRRDSNGTATPPSTPPPISPIGSTGCSGAWRRPGTPTTPHRRSTCWRAGPASCARRTYPMGFGDRP</sequence>
<name>A0ABU0ZZ97_9ACTN</name>
<dbReference type="SUPFAM" id="SSF52540">
    <property type="entry name" value="P-loop containing nucleoside triphosphate hydrolases"/>
    <property type="match status" value="1"/>
</dbReference>
<protein>
    <recommendedName>
        <fullName evidence="2">Novel STAND NTPase 1 domain-containing protein</fullName>
    </recommendedName>
</protein>
<organism evidence="3 4">
    <name type="scientific">Phytohabitans maris</name>
    <dbReference type="NCBI Taxonomy" id="3071409"/>
    <lineage>
        <taxon>Bacteria</taxon>
        <taxon>Bacillati</taxon>
        <taxon>Actinomycetota</taxon>
        <taxon>Actinomycetes</taxon>
        <taxon>Micromonosporales</taxon>
        <taxon>Micromonosporaceae</taxon>
    </lineage>
</organism>
<evidence type="ECO:0000313" key="3">
    <source>
        <dbReference type="EMBL" id="MDQ7911287.1"/>
    </source>
</evidence>
<gene>
    <name evidence="3" type="ORF">RB614_43035</name>
</gene>
<feature type="compositionally biased region" description="Low complexity" evidence="1">
    <location>
        <begin position="370"/>
        <end position="388"/>
    </location>
</feature>
<dbReference type="Proteomes" id="UP001230908">
    <property type="component" value="Unassembled WGS sequence"/>
</dbReference>
<keyword evidence="4" id="KW-1185">Reference proteome</keyword>
<feature type="region of interest" description="Disordered" evidence="1">
    <location>
        <begin position="347"/>
        <end position="396"/>
    </location>
</feature>
<evidence type="ECO:0000259" key="2">
    <source>
        <dbReference type="Pfam" id="PF20703"/>
    </source>
</evidence>
<reference evidence="3 4" key="1">
    <citation type="submission" date="2023-08" db="EMBL/GenBank/DDBJ databases">
        <title>Phytohabitans sansha sp. nov., isolated from marine sediment.</title>
        <authorList>
            <person name="Zhao Y."/>
            <person name="Yi K."/>
        </authorList>
    </citation>
    <scope>NUCLEOTIDE SEQUENCE [LARGE SCALE GENOMIC DNA]</scope>
    <source>
        <strain evidence="3 4">ZYX-F-186</strain>
    </source>
</reference>
<dbReference type="InterPro" id="IPR049052">
    <property type="entry name" value="nSTAND1"/>
</dbReference>
<evidence type="ECO:0000313" key="4">
    <source>
        <dbReference type="Proteomes" id="UP001230908"/>
    </source>
</evidence>
<feature type="domain" description="Novel STAND NTPase 1" evidence="2">
    <location>
        <begin position="117"/>
        <end position="240"/>
    </location>
</feature>
<comment type="caution">
    <text evidence="3">The sequence shown here is derived from an EMBL/GenBank/DDBJ whole genome shotgun (WGS) entry which is preliminary data.</text>
</comment>
<dbReference type="RefSeq" id="WP_308718504.1">
    <property type="nucleotide sequence ID" value="NZ_JAVHUY010000077.1"/>
</dbReference>
<proteinExistence type="predicted"/>